<feature type="transmembrane region" description="Helical" evidence="8">
    <location>
        <begin position="385"/>
        <end position="404"/>
    </location>
</feature>
<evidence type="ECO:0000256" key="7">
    <source>
        <dbReference type="ARBA" id="ARBA00023136"/>
    </source>
</evidence>
<evidence type="ECO:0000259" key="9">
    <source>
        <dbReference type="PROSITE" id="PS50850"/>
    </source>
</evidence>
<comment type="caution">
    <text evidence="10">The sequence shown here is derived from an EMBL/GenBank/DDBJ whole genome shotgun (WGS) entry which is preliminary data.</text>
</comment>
<keyword evidence="4" id="KW-1003">Cell membrane</keyword>
<feature type="domain" description="Major facilitator superfamily (MFS) profile" evidence="9">
    <location>
        <begin position="13"/>
        <end position="407"/>
    </location>
</feature>
<dbReference type="GO" id="GO:0005886">
    <property type="term" value="C:plasma membrane"/>
    <property type="evidence" value="ECO:0007669"/>
    <property type="project" value="UniProtKB-SubCell"/>
</dbReference>
<comment type="caution">
    <text evidence="8">Lacks conserved residue(s) required for the propagation of feature annotation.</text>
</comment>
<dbReference type="InterPro" id="IPR036259">
    <property type="entry name" value="MFS_trans_sf"/>
</dbReference>
<evidence type="ECO:0000256" key="1">
    <source>
        <dbReference type="ARBA" id="ARBA00004651"/>
    </source>
</evidence>
<dbReference type="EMBL" id="VYGV01000028">
    <property type="protein sequence ID" value="NWF48650.1"/>
    <property type="molecule type" value="Genomic_DNA"/>
</dbReference>
<feature type="transmembrane region" description="Helical" evidence="8">
    <location>
        <begin position="165"/>
        <end position="187"/>
    </location>
</feature>
<keyword evidence="11" id="KW-1185">Reference proteome</keyword>
<dbReference type="InterPro" id="IPR004812">
    <property type="entry name" value="Efflux_drug-R_Bcr/CmlA"/>
</dbReference>
<evidence type="ECO:0000256" key="4">
    <source>
        <dbReference type="ARBA" id="ARBA00022475"/>
    </source>
</evidence>
<feature type="transmembrane region" description="Helical" evidence="8">
    <location>
        <begin position="104"/>
        <end position="125"/>
    </location>
</feature>
<feature type="transmembrane region" description="Helical" evidence="8">
    <location>
        <begin position="79"/>
        <end position="98"/>
    </location>
</feature>
<dbReference type="GO" id="GO:0042910">
    <property type="term" value="F:xenobiotic transmembrane transporter activity"/>
    <property type="evidence" value="ECO:0007669"/>
    <property type="project" value="InterPro"/>
</dbReference>
<dbReference type="GO" id="GO:1990961">
    <property type="term" value="P:xenobiotic detoxification by transmembrane export across the plasma membrane"/>
    <property type="evidence" value="ECO:0007669"/>
    <property type="project" value="InterPro"/>
</dbReference>
<evidence type="ECO:0000256" key="3">
    <source>
        <dbReference type="ARBA" id="ARBA00022448"/>
    </source>
</evidence>
<dbReference type="PANTHER" id="PTHR23502">
    <property type="entry name" value="MAJOR FACILITATOR SUPERFAMILY"/>
    <property type="match status" value="1"/>
</dbReference>
<evidence type="ECO:0000313" key="11">
    <source>
        <dbReference type="Proteomes" id="UP000545507"/>
    </source>
</evidence>
<evidence type="ECO:0000256" key="6">
    <source>
        <dbReference type="ARBA" id="ARBA00022989"/>
    </source>
</evidence>
<feature type="transmembrane region" description="Helical" evidence="8">
    <location>
        <begin position="341"/>
        <end position="365"/>
    </location>
</feature>
<gene>
    <name evidence="10" type="ORF">F3K02_25815</name>
</gene>
<evidence type="ECO:0000256" key="2">
    <source>
        <dbReference type="ARBA" id="ARBA00006236"/>
    </source>
</evidence>
<dbReference type="PROSITE" id="PS50850">
    <property type="entry name" value="MFS"/>
    <property type="match status" value="1"/>
</dbReference>
<keyword evidence="7 8" id="KW-0472">Membrane</keyword>
<dbReference type="NCBIfam" id="TIGR00710">
    <property type="entry name" value="efflux_Bcr_CflA"/>
    <property type="match status" value="1"/>
</dbReference>
<name>A0A7Y8H189_9BURK</name>
<comment type="subcellular location">
    <subcellularLocation>
        <location evidence="8">Cell inner membrane</location>
        <topology evidence="8">Multi-pass membrane protein</topology>
    </subcellularLocation>
    <subcellularLocation>
        <location evidence="1">Cell membrane</location>
        <topology evidence="1">Multi-pass membrane protein</topology>
    </subcellularLocation>
</comment>
<comment type="similarity">
    <text evidence="2 8">Belongs to the major facilitator superfamily. Bcr/CmlA family.</text>
</comment>
<keyword evidence="6 8" id="KW-1133">Transmembrane helix</keyword>
<dbReference type="SUPFAM" id="SSF103473">
    <property type="entry name" value="MFS general substrate transporter"/>
    <property type="match status" value="1"/>
</dbReference>
<feature type="transmembrane region" description="Helical" evidence="8">
    <location>
        <begin position="137"/>
        <end position="159"/>
    </location>
</feature>
<feature type="transmembrane region" description="Helical" evidence="8">
    <location>
        <begin position="252"/>
        <end position="271"/>
    </location>
</feature>
<sequence>MSAKPSSMSPGLIVLVLSLLLGLQPVTTDLYLPALPAMTQGFGAAMSQAQLTLTALLLAFGLSQMVWGPLSDRFGRRPVLLVGMLLYVVASVGSTFSASMDQLIVWRALQGVAMGAGVMCARAIVRDLYAPVDGARIMSKGLTGLGVIACASAPLGGLLAQYLGWRVALMALAVFGAGTLLVVALRFEETLAQKNPRALEPITLLRTWWTILQNPTFWAFTLLATTSYGGLFTFLAASSFVFIQVLGLSQPAYGLAMFTMSLSYILGTFICRRLLPRFGVRKTVALAGACTLTAGTSMGLLALAGVQHAAAIMVPFYGFMLAHGVHQPCGQSGAVGPFPQAAGAASALSGFMMMIAAFFMGGWLGKSLAAIAQGQGSVLPLTNGVWFWSVLIAATAWTLVQQYGEVKAPPQQMTRESTT</sequence>
<dbReference type="PANTHER" id="PTHR23502:SF132">
    <property type="entry name" value="POLYAMINE TRANSPORTER 2-RELATED"/>
    <property type="match status" value="1"/>
</dbReference>
<dbReference type="Gene3D" id="1.20.1720.10">
    <property type="entry name" value="Multidrug resistance protein D"/>
    <property type="match status" value="1"/>
</dbReference>
<keyword evidence="5 8" id="KW-0812">Transmembrane</keyword>
<evidence type="ECO:0000256" key="5">
    <source>
        <dbReference type="ARBA" id="ARBA00022692"/>
    </source>
</evidence>
<organism evidence="10 11">
    <name type="scientific">Hydrogenophaga aromaticivorans</name>
    <dbReference type="NCBI Taxonomy" id="2610898"/>
    <lineage>
        <taxon>Bacteria</taxon>
        <taxon>Pseudomonadati</taxon>
        <taxon>Pseudomonadota</taxon>
        <taxon>Betaproteobacteria</taxon>
        <taxon>Burkholderiales</taxon>
        <taxon>Comamonadaceae</taxon>
        <taxon>Hydrogenophaga</taxon>
    </lineage>
</organism>
<feature type="transmembrane region" description="Helical" evidence="8">
    <location>
        <begin position="44"/>
        <end position="67"/>
    </location>
</feature>
<dbReference type="InterPro" id="IPR020846">
    <property type="entry name" value="MFS_dom"/>
</dbReference>
<keyword evidence="3 8" id="KW-0813">Transport</keyword>
<reference evidence="10 11" key="1">
    <citation type="submission" date="2019-09" db="EMBL/GenBank/DDBJ databases">
        <title>Hydrogenophaga aromatica sp. nov., isolated from a para-xylene-degrading enrichment culture.</title>
        <authorList>
            <person name="Tancsics A."/>
            <person name="Banerjee S."/>
        </authorList>
    </citation>
    <scope>NUCLEOTIDE SEQUENCE [LARGE SCALE GENOMIC DNA]</scope>
    <source>
        <strain evidence="10 11">D2P1</strain>
    </source>
</reference>
<dbReference type="AlphaFoldDB" id="A0A7Y8H189"/>
<feature type="transmembrane region" description="Helical" evidence="8">
    <location>
        <begin position="283"/>
        <end position="303"/>
    </location>
</feature>
<feature type="transmembrane region" description="Helical" evidence="8">
    <location>
        <begin position="217"/>
        <end position="246"/>
    </location>
</feature>
<keyword evidence="8" id="KW-0997">Cell inner membrane</keyword>
<dbReference type="Proteomes" id="UP000545507">
    <property type="component" value="Unassembled WGS sequence"/>
</dbReference>
<accession>A0A7Y8H189</accession>
<dbReference type="InterPro" id="IPR011701">
    <property type="entry name" value="MFS"/>
</dbReference>
<dbReference type="Pfam" id="PF07690">
    <property type="entry name" value="MFS_1"/>
    <property type="match status" value="1"/>
</dbReference>
<proteinExistence type="inferred from homology"/>
<evidence type="ECO:0000256" key="8">
    <source>
        <dbReference type="RuleBase" id="RU365088"/>
    </source>
</evidence>
<evidence type="ECO:0000313" key="10">
    <source>
        <dbReference type="EMBL" id="NWF48650.1"/>
    </source>
</evidence>
<protein>
    <recommendedName>
        <fullName evidence="8">Bcr/CflA family efflux transporter</fullName>
    </recommendedName>
</protein>